<evidence type="ECO:0000313" key="3">
    <source>
        <dbReference type="Proteomes" id="UP000179467"/>
    </source>
</evidence>
<feature type="signal peptide" evidence="1">
    <location>
        <begin position="1"/>
        <end position="29"/>
    </location>
</feature>
<dbReference type="InterPro" id="IPR046715">
    <property type="entry name" value="DUF6607"/>
</dbReference>
<protein>
    <submittedName>
        <fullName evidence="2">Uncharacterized protein</fullName>
    </submittedName>
</protein>
<dbReference type="AlphaFoldDB" id="A0A1S1HJ02"/>
<dbReference type="Pfam" id="PF20311">
    <property type="entry name" value="DUF6607"/>
    <property type="match status" value="1"/>
</dbReference>
<organism evidence="2 3">
    <name type="scientific">Edaphosphingomonas haloaromaticamans</name>
    <dbReference type="NCBI Taxonomy" id="653954"/>
    <lineage>
        <taxon>Bacteria</taxon>
        <taxon>Pseudomonadati</taxon>
        <taxon>Pseudomonadota</taxon>
        <taxon>Alphaproteobacteria</taxon>
        <taxon>Sphingomonadales</taxon>
        <taxon>Rhizorhabdaceae</taxon>
        <taxon>Edaphosphingomonas</taxon>
    </lineage>
</organism>
<proteinExistence type="predicted"/>
<name>A0A1S1HJ02_9SPHN</name>
<keyword evidence="1" id="KW-0732">Signal</keyword>
<comment type="caution">
    <text evidence="2">The sequence shown here is derived from an EMBL/GenBank/DDBJ whole genome shotgun (WGS) entry which is preliminary data.</text>
</comment>
<accession>A0A1S1HJ02</accession>
<dbReference type="EMBL" id="MIPT01000001">
    <property type="protein sequence ID" value="OHT22038.1"/>
    <property type="molecule type" value="Genomic_DNA"/>
</dbReference>
<gene>
    <name evidence="2" type="ORF">BHE75_04054</name>
</gene>
<reference evidence="2 3" key="1">
    <citation type="submission" date="2016-09" db="EMBL/GenBank/DDBJ databases">
        <title>Metabolic pathway, cell adaptation mechanisms and a novel monoxygenase revealed through proteogenomic-transcription analysis of a Sphingomonas haloaromaticamans strain degrading the fungicide ortho-phenylphenol.</title>
        <authorList>
            <person name="Perruchon C."/>
            <person name="Papadopoulou E.S."/>
            <person name="Rousidou C."/>
            <person name="Vasileiadis S."/>
            <person name="Tanou G."/>
            <person name="Amoutzias G."/>
            <person name="Molassiotis A."/>
            <person name="Karpouzas D.G."/>
        </authorList>
    </citation>
    <scope>NUCLEOTIDE SEQUENCE [LARGE SCALE GENOMIC DNA]</scope>
    <source>
        <strain evidence="2 3">P3</strain>
    </source>
</reference>
<evidence type="ECO:0000256" key="1">
    <source>
        <dbReference type="SAM" id="SignalP"/>
    </source>
</evidence>
<feature type="chain" id="PRO_5013000860" evidence="1">
    <location>
        <begin position="30"/>
        <end position="336"/>
    </location>
</feature>
<dbReference type="Proteomes" id="UP000179467">
    <property type="component" value="Unassembled WGS sequence"/>
</dbReference>
<dbReference type="RefSeq" id="WP_254684512.1">
    <property type="nucleotide sequence ID" value="NZ_MIPT01000001.1"/>
</dbReference>
<evidence type="ECO:0000313" key="2">
    <source>
        <dbReference type="EMBL" id="OHT22038.1"/>
    </source>
</evidence>
<sequence>MKRTMNSAFFRTALAAVMAAAIPMAPALADGPVAVRAPADEAAALAADRASILAMAGDYKVTFDFRETTPWRADYTPIPSKISGGHESVRVIEDSPRRIVLQHLLVVPGENGKSMVIKHWRQDWVYEPESVLVYAGNGKWVLEDVPERMRAGRWSQTVWQTDDSPRYGGWGQWTEEGGVRRWRSNWTWRPLARRDAVRMPPYDRYLAINRHSPSPAGWIHWQDNIKMGPEDGKVGGKLVPFVQESVLNTYVKASDYDVKAADAYWAATSSYWAAVRAAWDAAIARGKGVSVAEVAETGSASGERLMAFADDIQAGKLSTPQAITKARAIIAQVTGN</sequence>
<keyword evidence="3" id="KW-1185">Reference proteome</keyword>